<dbReference type="PANTHER" id="PTHR46165:SF5">
    <property type="entry name" value="RE32936P"/>
    <property type="match status" value="1"/>
</dbReference>
<dbReference type="InterPro" id="IPR046341">
    <property type="entry name" value="SET_dom_sf"/>
</dbReference>
<dbReference type="GO" id="GO:0008170">
    <property type="term" value="F:N-methyltransferase activity"/>
    <property type="evidence" value="ECO:0007669"/>
    <property type="project" value="UniProtKB-ARBA"/>
</dbReference>
<comment type="function">
    <text evidence="7">Protein-lysine N-methyltransferase. Monomethylates PRMT5, modulating its transcriptional activity. May also act as a histone methyltransferase. Plays a critical role in cardiac development. Acts as a key epigenetic regulator of gene expression during cardiac development via its dual activities as a methyltransferase and negative regulator of HDAC1.</text>
</comment>
<name>A0AA88L905_ARTSF</name>
<evidence type="ECO:0000256" key="9">
    <source>
        <dbReference type="ARBA" id="ARBA00093680"/>
    </source>
</evidence>
<dbReference type="SUPFAM" id="SSF144232">
    <property type="entry name" value="HIT/MYND zinc finger-like"/>
    <property type="match status" value="1"/>
</dbReference>
<reference evidence="11" key="1">
    <citation type="submission" date="2023-07" db="EMBL/GenBank/DDBJ databases">
        <title>Chromosome-level genome assembly of Artemia franciscana.</title>
        <authorList>
            <person name="Jo E."/>
        </authorList>
    </citation>
    <scope>NUCLEOTIDE SEQUENCE</scope>
    <source>
        <tissue evidence="11">Whole body</tissue>
    </source>
</reference>
<dbReference type="SUPFAM" id="SSF48452">
    <property type="entry name" value="TPR-like"/>
    <property type="match status" value="1"/>
</dbReference>
<evidence type="ECO:0000259" key="10">
    <source>
        <dbReference type="PROSITE" id="PS50280"/>
    </source>
</evidence>
<dbReference type="GO" id="GO:0032259">
    <property type="term" value="P:methylation"/>
    <property type="evidence" value="ECO:0007669"/>
    <property type="project" value="UniProtKB-KW"/>
</dbReference>
<keyword evidence="3" id="KW-0949">S-adenosyl-L-methionine</keyword>
<evidence type="ECO:0000256" key="1">
    <source>
        <dbReference type="ARBA" id="ARBA00022603"/>
    </source>
</evidence>
<dbReference type="AlphaFoldDB" id="A0AA88L905"/>
<dbReference type="GO" id="GO:0042826">
    <property type="term" value="F:histone deacetylase binding"/>
    <property type="evidence" value="ECO:0007669"/>
    <property type="project" value="TreeGrafter"/>
</dbReference>
<keyword evidence="5" id="KW-0863">Zinc-finger</keyword>
<dbReference type="Gene3D" id="2.170.270.10">
    <property type="entry name" value="SET domain"/>
    <property type="match status" value="1"/>
</dbReference>
<protein>
    <recommendedName>
        <fullName evidence="8">Protein-lysine N-methyltransferase SMYD4</fullName>
    </recommendedName>
    <alternativeName>
        <fullName evidence="9">SET and MYND domain-containing protein 4</fullName>
    </alternativeName>
</protein>
<dbReference type="EMBL" id="JAVRJZ010000011">
    <property type="protein sequence ID" value="KAK2717254.1"/>
    <property type="molecule type" value="Genomic_DNA"/>
</dbReference>
<dbReference type="CDD" id="cd10536">
    <property type="entry name" value="SET_SMYD4"/>
    <property type="match status" value="1"/>
</dbReference>
<keyword evidence="12" id="KW-1185">Reference proteome</keyword>
<gene>
    <name evidence="11" type="ORF">QYM36_007394</name>
</gene>
<evidence type="ECO:0000256" key="7">
    <source>
        <dbReference type="ARBA" id="ARBA00093423"/>
    </source>
</evidence>
<proteinExistence type="predicted"/>
<evidence type="ECO:0000256" key="3">
    <source>
        <dbReference type="ARBA" id="ARBA00022691"/>
    </source>
</evidence>
<accession>A0AA88L905</accession>
<dbReference type="GO" id="GO:0008757">
    <property type="term" value="F:S-adenosylmethionine-dependent methyltransferase activity"/>
    <property type="evidence" value="ECO:0007669"/>
    <property type="project" value="UniProtKB-ARBA"/>
</dbReference>
<dbReference type="GO" id="GO:0005737">
    <property type="term" value="C:cytoplasm"/>
    <property type="evidence" value="ECO:0007669"/>
    <property type="project" value="TreeGrafter"/>
</dbReference>
<keyword evidence="6" id="KW-0862">Zinc</keyword>
<evidence type="ECO:0000256" key="4">
    <source>
        <dbReference type="ARBA" id="ARBA00022723"/>
    </source>
</evidence>
<dbReference type="GO" id="GO:0005634">
    <property type="term" value="C:nucleus"/>
    <property type="evidence" value="ECO:0007669"/>
    <property type="project" value="TreeGrafter"/>
</dbReference>
<dbReference type="PROSITE" id="PS50280">
    <property type="entry name" value="SET"/>
    <property type="match status" value="1"/>
</dbReference>
<evidence type="ECO:0000256" key="8">
    <source>
        <dbReference type="ARBA" id="ARBA00093635"/>
    </source>
</evidence>
<dbReference type="Gene3D" id="6.10.140.2220">
    <property type="match status" value="1"/>
</dbReference>
<organism evidence="11 12">
    <name type="scientific">Artemia franciscana</name>
    <name type="common">Brine shrimp</name>
    <name type="synonym">Artemia sanfranciscana</name>
    <dbReference type="NCBI Taxonomy" id="6661"/>
    <lineage>
        <taxon>Eukaryota</taxon>
        <taxon>Metazoa</taxon>
        <taxon>Ecdysozoa</taxon>
        <taxon>Arthropoda</taxon>
        <taxon>Crustacea</taxon>
        <taxon>Branchiopoda</taxon>
        <taxon>Anostraca</taxon>
        <taxon>Artemiidae</taxon>
        <taxon>Artemia</taxon>
    </lineage>
</organism>
<evidence type="ECO:0000313" key="12">
    <source>
        <dbReference type="Proteomes" id="UP001187531"/>
    </source>
</evidence>
<keyword evidence="2" id="KW-0808">Transferase</keyword>
<dbReference type="GO" id="GO:0008270">
    <property type="term" value="F:zinc ion binding"/>
    <property type="evidence" value="ECO:0007669"/>
    <property type="project" value="UniProtKB-KW"/>
</dbReference>
<feature type="domain" description="SET" evidence="10">
    <location>
        <begin position="408"/>
        <end position="512"/>
    </location>
</feature>
<dbReference type="Gene3D" id="1.10.220.160">
    <property type="match status" value="1"/>
</dbReference>
<dbReference type="InterPro" id="IPR052097">
    <property type="entry name" value="SET-MYND_domain_protein"/>
</dbReference>
<dbReference type="PROSITE" id="PS01360">
    <property type="entry name" value="ZF_MYND_1"/>
    <property type="match status" value="1"/>
</dbReference>
<comment type="caution">
    <text evidence="11">The sequence shown here is derived from an EMBL/GenBank/DDBJ whole genome shotgun (WGS) entry which is preliminary data.</text>
</comment>
<dbReference type="InterPro" id="IPR002893">
    <property type="entry name" value="Znf_MYND"/>
</dbReference>
<evidence type="ECO:0000256" key="2">
    <source>
        <dbReference type="ARBA" id="ARBA00022679"/>
    </source>
</evidence>
<dbReference type="PANTHER" id="PTHR46165">
    <property type="entry name" value="SET AND MYND DOMAIN-CONTAINING PROTEIN 4"/>
    <property type="match status" value="1"/>
</dbReference>
<keyword evidence="1" id="KW-0489">Methyltransferase</keyword>
<dbReference type="SUPFAM" id="SSF82199">
    <property type="entry name" value="SET domain"/>
    <property type="match status" value="1"/>
</dbReference>
<evidence type="ECO:0000256" key="5">
    <source>
        <dbReference type="ARBA" id="ARBA00022771"/>
    </source>
</evidence>
<evidence type="ECO:0000313" key="11">
    <source>
        <dbReference type="EMBL" id="KAK2717254.1"/>
    </source>
</evidence>
<sequence>MDMEYKTVCDAATLQSNPEGFFYTYAKGVLESSPQTLARFSAAVTDKERILLCWSLPATHEYLTIQSAYQAKDPISAADKRNKANQVSKTNPEQALSFLNQSVIRDKYGSSSISQTLYLRSSLLLSMFRPDLALQDAQAALKGIEEDRKYLVYILIGDCISKLKQNSNFKKAEVAYKVAENLAAKLKDKIKLQVMQIIKEKLVTLAEKKLETEQKPPREEPLHLLSNSSQSFQGAFDGFDLKASRELGRYGVTNIDVDTGSTVIVEGPYASVLNSEKYGTYCLNCLERLTTAFPCPWCRSVGFCSEKCCDAAIKSYHLYECQTADIVKASGMSAVSRLALRMVTWNDLSYFKNNEAPEDKLNSPYSIKNLVGHTERREAMDLFNRTMMTIFLLKLLKFSGYFLKRKNTPVEVKEVQGVPDLDEDELLISSLLLRNLQILQFNAHEVTDLVFVNGKGLNNAKSHSVGLAIYQIASLLNHSCYPNVARYFSGTKLVIRALRKIPSGEPILDNYGPLFTHKSIKERKRTTNGRYWFDCQCDACYHNWPTYRELEEEIRRISCSKCRNIICGKDTEAKVKCTRCGESNNLKEKLEQINQAQILYQDATTEMDRKNIKNAISLLQEAIKLVDANVCPPVKILHLAQDKLRLCFCALGSTWNYTVRE</sequence>
<dbReference type="InterPro" id="IPR044421">
    <property type="entry name" value="SMYD4_SET"/>
</dbReference>
<keyword evidence="4" id="KW-0479">Metal-binding</keyword>
<evidence type="ECO:0000256" key="6">
    <source>
        <dbReference type="ARBA" id="ARBA00022833"/>
    </source>
</evidence>
<dbReference type="Proteomes" id="UP001187531">
    <property type="component" value="Unassembled WGS sequence"/>
</dbReference>
<dbReference type="InterPro" id="IPR011990">
    <property type="entry name" value="TPR-like_helical_dom_sf"/>
</dbReference>
<dbReference type="InterPro" id="IPR001214">
    <property type="entry name" value="SET_dom"/>
</dbReference>
<dbReference type="GO" id="GO:0008276">
    <property type="term" value="F:protein methyltransferase activity"/>
    <property type="evidence" value="ECO:0007669"/>
    <property type="project" value="UniProtKB-ARBA"/>
</dbReference>
<dbReference type="Pfam" id="PF00856">
    <property type="entry name" value="SET"/>
    <property type="match status" value="1"/>
</dbReference>